<accession>A0A0F4PY27</accession>
<dbReference type="Gene3D" id="3.90.1640.20">
    <property type="entry name" value="TON_0340"/>
    <property type="match status" value="1"/>
</dbReference>
<feature type="domain" description="D-glutamate cyclase-like C-terminal" evidence="1">
    <location>
        <begin position="20"/>
        <end position="276"/>
    </location>
</feature>
<keyword evidence="3" id="KW-1185">Reference proteome</keyword>
<comment type="caution">
    <text evidence="2">The sequence shown here is derived from an EMBL/GenBank/DDBJ whole genome shotgun (WGS) entry which is preliminary data.</text>
</comment>
<dbReference type="Pfam" id="PF14336">
    <property type="entry name" value="GLUCM-like_C"/>
    <property type="match status" value="1"/>
</dbReference>
<dbReference type="InterPro" id="IPR025504">
    <property type="entry name" value="GLUCM_C"/>
</dbReference>
<sequence length="290" mass="31408">MCPLTPQLQLSRHIEDCLVAQNLRGMAQVQKALQPGYVYRAAKHLFAAQEQILIATGFPVAGTFETDGPVGAMALYQALTTLGKEVKLICADPLYRKIAEDYNCMPLPLNDVVGAHQQAQAYYHHHRVSCVLAIERPGLNAQGRYTNMRGEDISSGCASFDPYMTLAPCPTLAIGDGGNEIGMGKVSEALEQLAITPSVTSCDELVVADVSNWGAYGLIAFLGLWQQQDLLGDIDSPALLRYCSELGSVDGVTLRNELTEDSLDASHGQGIINQLRQLTGFLPQENEETP</sequence>
<proteinExistence type="predicted"/>
<dbReference type="Proteomes" id="UP000033664">
    <property type="component" value="Unassembled WGS sequence"/>
</dbReference>
<evidence type="ECO:0000259" key="1">
    <source>
        <dbReference type="Pfam" id="PF14336"/>
    </source>
</evidence>
<dbReference type="PATRIC" id="fig|151081.8.peg.2975"/>
<gene>
    <name evidence="2" type="ORF">TW72_06365</name>
</gene>
<name>A0A0F4PY27_9GAMM</name>
<protein>
    <recommendedName>
        <fullName evidence="1">D-glutamate cyclase-like C-terminal domain-containing protein</fullName>
    </recommendedName>
</protein>
<evidence type="ECO:0000313" key="2">
    <source>
        <dbReference type="EMBL" id="KJZ00323.1"/>
    </source>
</evidence>
<organism evidence="2 3">
    <name type="scientific">Pseudoalteromonas ruthenica</name>
    <dbReference type="NCBI Taxonomy" id="151081"/>
    <lineage>
        <taxon>Bacteria</taxon>
        <taxon>Pseudomonadati</taxon>
        <taxon>Pseudomonadota</taxon>
        <taxon>Gammaproteobacteria</taxon>
        <taxon>Alteromonadales</taxon>
        <taxon>Pseudoalteromonadaceae</taxon>
        <taxon>Pseudoalteromonas</taxon>
    </lineage>
</organism>
<dbReference type="AlphaFoldDB" id="A0A0F4PY27"/>
<evidence type="ECO:0000313" key="3">
    <source>
        <dbReference type="Proteomes" id="UP000033664"/>
    </source>
</evidence>
<dbReference type="PANTHER" id="PTHR32022">
    <property type="entry name" value="D-GLUTAMATE CYCLASE, MITOCHONDRIAL"/>
    <property type="match status" value="1"/>
</dbReference>
<dbReference type="EMBL" id="JXXZ01000006">
    <property type="protein sequence ID" value="KJZ00323.1"/>
    <property type="molecule type" value="Genomic_DNA"/>
</dbReference>
<dbReference type="eggNOG" id="ENOG502Z7HZ">
    <property type="taxonomic scope" value="Bacteria"/>
</dbReference>
<reference evidence="2 3" key="1">
    <citation type="journal article" date="2015" name="BMC Genomics">
        <title>Genome mining reveals unlocked bioactive potential of marine Gram-negative bacteria.</title>
        <authorList>
            <person name="Machado H."/>
            <person name="Sonnenschein E.C."/>
            <person name="Melchiorsen J."/>
            <person name="Gram L."/>
        </authorList>
    </citation>
    <scope>NUCLEOTIDE SEQUENCE [LARGE SCALE GENOMIC DNA]</scope>
    <source>
        <strain evidence="2 3">S3137</strain>
    </source>
</reference>
<dbReference type="PANTHER" id="PTHR32022:SF10">
    <property type="entry name" value="D-GLUTAMATE CYCLASE, MITOCHONDRIAL"/>
    <property type="match status" value="1"/>
</dbReference>